<dbReference type="NCBIfam" id="TIGR01389">
    <property type="entry name" value="recQ"/>
    <property type="match status" value="1"/>
</dbReference>
<keyword evidence="10" id="KW-0067">ATP-binding</keyword>
<feature type="compositionally biased region" description="Acidic residues" evidence="17">
    <location>
        <begin position="687"/>
        <end position="703"/>
    </location>
</feature>
<evidence type="ECO:0000259" key="19">
    <source>
        <dbReference type="PROSITE" id="PS51192"/>
    </source>
</evidence>
<name>A0A1H3S2D6_9ACTN</name>
<evidence type="ECO:0000259" key="18">
    <source>
        <dbReference type="PROSITE" id="PS50967"/>
    </source>
</evidence>
<dbReference type="Pfam" id="PF16124">
    <property type="entry name" value="RecQ_Zn_bind"/>
    <property type="match status" value="1"/>
</dbReference>
<dbReference type="InterPro" id="IPR032284">
    <property type="entry name" value="RecQ_Zn-bd"/>
</dbReference>
<dbReference type="SMART" id="SM00487">
    <property type="entry name" value="DEXDc"/>
    <property type="match status" value="1"/>
</dbReference>
<dbReference type="Gene3D" id="3.40.50.300">
    <property type="entry name" value="P-loop containing nucleotide triphosphate hydrolases"/>
    <property type="match status" value="2"/>
</dbReference>
<dbReference type="GO" id="GO:0003677">
    <property type="term" value="F:DNA binding"/>
    <property type="evidence" value="ECO:0007669"/>
    <property type="project" value="UniProtKB-KW"/>
</dbReference>
<dbReference type="Gene3D" id="1.10.10.10">
    <property type="entry name" value="Winged helix-like DNA-binding domain superfamily/Winged helix DNA-binding domain"/>
    <property type="match status" value="1"/>
</dbReference>
<dbReference type="PANTHER" id="PTHR13710">
    <property type="entry name" value="DNA HELICASE RECQ FAMILY MEMBER"/>
    <property type="match status" value="1"/>
</dbReference>
<dbReference type="GO" id="GO:0005737">
    <property type="term" value="C:cytoplasm"/>
    <property type="evidence" value="ECO:0007669"/>
    <property type="project" value="TreeGrafter"/>
</dbReference>
<dbReference type="GO" id="GO:0046872">
    <property type="term" value="F:metal ion binding"/>
    <property type="evidence" value="ECO:0007669"/>
    <property type="project" value="UniProtKB-KW"/>
</dbReference>
<dbReference type="FunFam" id="3.40.50.300:FF:000296">
    <property type="entry name" value="ATP-dependent DNA helicase RecQ"/>
    <property type="match status" value="1"/>
</dbReference>
<protein>
    <recommendedName>
        <fullName evidence="16">DNA helicase RecQ</fullName>
        <ecNumber evidence="16">5.6.2.4</ecNumber>
    </recommendedName>
</protein>
<keyword evidence="8 21" id="KW-0347">Helicase</keyword>
<dbReference type="NCBIfam" id="TIGR00614">
    <property type="entry name" value="recQ_fam"/>
    <property type="match status" value="1"/>
</dbReference>
<dbReference type="RefSeq" id="WP_090795848.1">
    <property type="nucleotide sequence ID" value="NZ_BOND01000020.1"/>
</dbReference>
<dbReference type="SMART" id="SM00956">
    <property type="entry name" value="RQC"/>
    <property type="match status" value="1"/>
</dbReference>
<feature type="domain" description="Helicase C-terminal" evidence="20">
    <location>
        <begin position="216"/>
        <end position="367"/>
    </location>
</feature>
<dbReference type="Pfam" id="PF09382">
    <property type="entry name" value="RQC"/>
    <property type="match status" value="1"/>
</dbReference>
<dbReference type="Pfam" id="PF00570">
    <property type="entry name" value="HRDC"/>
    <property type="match status" value="1"/>
</dbReference>
<dbReference type="InterPro" id="IPR044876">
    <property type="entry name" value="HRDC_dom_sf"/>
</dbReference>
<dbReference type="Pfam" id="PF00270">
    <property type="entry name" value="DEAD"/>
    <property type="match status" value="1"/>
</dbReference>
<sequence>MAGAAPVEVLRRLFGYDTFRNQQEEIIEQLVGGGDALVLMPTGGGKSLCYQIPAIVRPGVGVVISPLIALMQDQVDAMRTLGVRAGFINSTQEWGERRDTEAAFIGGELDLLYLAPEALGSDKTMRLLERGRIALFAIDEAHCVAQWGHDFRPDYLGLSVLHERWPDVPRIALTATATTATRDEIATRLNLTEAKRFVAGFDRPNIQYRIVPKKSPATQLLDFLRTEHKDDAGIVYCLSRASVERTAELLVANGVPALPYHAGLDARTRAANQSRFLREDGLVMVATIAFGMGIDKPDVRFVAHLDLPKSVEGYYQETGRAGRDGLPSTAWLAYGLQDVVQQRKMIETSDADRTRRRALGQHLDAMLALCETVECRRVQLLAYFGEPGGQPCGNCDTCLSPPSSFDGTVAAQKLLSTVLRLDRERNQRFGAGQLIDILLGRQTDKVTRFRHDQLSVYGIGTELSEAEWRGAVRQMLAQGLLAVEGDYGTLSLTDASGAVLAKERQVMLRREPPKTPRQSRAASPKTAAAPTALSGEAVGTFERLRAWRAATAKEQGVPAYVIFHDATLRQIAADEPRSLADLGRISGIGENKLAKYGQPVLDVLADSLSAAVPAAAAPPATARPVTASPDNAAAGASAAARPGAVSGAAVRPGAVSAAAPLAAAAGPGADPPPPAAGSTPRPKPAADDDLWGDEELVEPDYYE</sequence>
<organism evidence="21 22">
    <name type="scientific">Asanoa ishikariensis</name>
    <dbReference type="NCBI Taxonomy" id="137265"/>
    <lineage>
        <taxon>Bacteria</taxon>
        <taxon>Bacillati</taxon>
        <taxon>Actinomycetota</taxon>
        <taxon>Actinomycetes</taxon>
        <taxon>Micromonosporales</taxon>
        <taxon>Micromonosporaceae</taxon>
        <taxon>Asanoa</taxon>
    </lineage>
</organism>
<dbReference type="EC" id="5.6.2.4" evidence="16"/>
<evidence type="ECO:0000256" key="7">
    <source>
        <dbReference type="ARBA" id="ARBA00022801"/>
    </source>
</evidence>
<evidence type="ECO:0000256" key="11">
    <source>
        <dbReference type="ARBA" id="ARBA00023125"/>
    </source>
</evidence>
<dbReference type="InterPro" id="IPR006293">
    <property type="entry name" value="DNA_helicase_ATP-dep_RecQ_bac"/>
</dbReference>
<keyword evidence="4" id="KW-0479">Metal-binding</keyword>
<evidence type="ECO:0000313" key="22">
    <source>
        <dbReference type="Proteomes" id="UP000199632"/>
    </source>
</evidence>
<dbReference type="GO" id="GO:0006310">
    <property type="term" value="P:DNA recombination"/>
    <property type="evidence" value="ECO:0007669"/>
    <property type="project" value="UniProtKB-UniRule"/>
</dbReference>
<keyword evidence="12" id="KW-0233">DNA recombination</keyword>
<evidence type="ECO:0000256" key="3">
    <source>
        <dbReference type="ARBA" id="ARBA00005446"/>
    </source>
</evidence>
<dbReference type="STRING" id="137265.SAMN05421684_4466"/>
<dbReference type="InterPro" id="IPR036388">
    <property type="entry name" value="WH-like_DNA-bd_sf"/>
</dbReference>
<dbReference type="OrthoDB" id="9760034at2"/>
<proteinExistence type="inferred from homology"/>
<dbReference type="InterPro" id="IPR027417">
    <property type="entry name" value="P-loop_NTPase"/>
</dbReference>
<dbReference type="InterPro" id="IPR011545">
    <property type="entry name" value="DEAD/DEAH_box_helicase_dom"/>
</dbReference>
<dbReference type="SUPFAM" id="SSF47819">
    <property type="entry name" value="HRDC-like"/>
    <property type="match status" value="1"/>
</dbReference>
<dbReference type="GO" id="GO:0016787">
    <property type="term" value="F:hydrolase activity"/>
    <property type="evidence" value="ECO:0007669"/>
    <property type="project" value="UniProtKB-KW"/>
</dbReference>
<dbReference type="GO" id="GO:0005524">
    <property type="term" value="F:ATP binding"/>
    <property type="evidence" value="ECO:0007669"/>
    <property type="project" value="UniProtKB-KW"/>
</dbReference>
<evidence type="ECO:0000256" key="13">
    <source>
        <dbReference type="ARBA" id="ARBA00023204"/>
    </source>
</evidence>
<evidence type="ECO:0000256" key="10">
    <source>
        <dbReference type="ARBA" id="ARBA00022840"/>
    </source>
</evidence>
<keyword evidence="5" id="KW-0547">Nucleotide-binding</keyword>
<dbReference type="InterPro" id="IPR002121">
    <property type="entry name" value="HRDC_dom"/>
</dbReference>
<feature type="region of interest" description="Disordered" evidence="17">
    <location>
        <begin position="510"/>
        <end position="531"/>
    </location>
</feature>
<dbReference type="GO" id="GO:0030894">
    <property type="term" value="C:replisome"/>
    <property type="evidence" value="ECO:0007669"/>
    <property type="project" value="TreeGrafter"/>
</dbReference>
<evidence type="ECO:0000256" key="4">
    <source>
        <dbReference type="ARBA" id="ARBA00022723"/>
    </source>
</evidence>
<reference evidence="22" key="1">
    <citation type="submission" date="2016-10" db="EMBL/GenBank/DDBJ databases">
        <authorList>
            <person name="Varghese N."/>
            <person name="Submissions S."/>
        </authorList>
    </citation>
    <scope>NUCLEOTIDE SEQUENCE [LARGE SCALE GENOMIC DNA]</scope>
    <source>
        <strain evidence="22">DSM 44718</strain>
    </source>
</reference>
<evidence type="ECO:0000256" key="14">
    <source>
        <dbReference type="ARBA" id="ARBA00023235"/>
    </source>
</evidence>
<evidence type="ECO:0000256" key="2">
    <source>
        <dbReference type="ARBA" id="ARBA00001947"/>
    </source>
</evidence>
<keyword evidence="22" id="KW-1185">Reference proteome</keyword>
<dbReference type="AlphaFoldDB" id="A0A1H3S2D6"/>
<evidence type="ECO:0000256" key="15">
    <source>
        <dbReference type="ARBA" id="ARBA00034617"/>
    </source>
</evidence>
<dbReference type="InterPro" id="IPR014001">
    <property type="entry name" value="Helicase_ATP-bd"/>
</dbReference>
<dbReference type="Proteomes" id="UP000199632">
    <property type="component" value="Unassembled WGS sequence"/>
</dbReference>
<evidence type="ECO:0000256" key="1">
    <source>
        <dbReference type="ARBA" id="ARBA00001946"/>
    </source>
</evidence>
<evidence type="ECO:0000256" key="9">
    <source>
        <dbReference type="ARBA" id="ARBA00022833"/>
    </source>
</evidence>
<keyword evidence="14" id="KW-0413">Isomerase</keyword>
<dbReference type="CDD" id="cd17920">
    <property type="entry name" value="DEXHc_RecQ"/>
    <property type="match status" value="1"/>
</dbReference>
<evidence type="ECO:0000313" key="21">
    <source>
        <dbReference type="EMBL" id="SDZ31937.1"/>
    </source>
</evidence>
<dbReference type="Pfam" id="PF00271">
    <property type="entry name" value="Helicase_C"/>
    <property type="match status" value="1"/>
</dbReference>
<accession>A0A1H3S2D6</accession>
<evidence type="ECO:0000256" key="16">
    <source>
        <dbReference type="NCBIfam" id="TIGR01389"/>
    </source>
</evidence>
<dbReference type="EMBL" id="FNQB01000002">
    <property type="protein sequence ID" value="SDZ31937.1"/>
    <property type="molecule type" value="Genomic_DNA"/>
</dbReference>
<feature type="compositionally biased region" description="Low complexity" evidence="17">
    <location>
        <begin position="521"/>
        <end position="531"/>
    </location>
</feature>
<dbReference type="InterPro" id="IPR001650">
    <property type="entry name" value="Helicase_C-like"/>
</dbReference>
<dbReference type="FunFam" id="3.40.50.300:FF:000156">
    <property type="entry name" value="ATP-dependent DNA helicase recQ"/>
    <property type="match status" value="1"/>
</dbReference>
<evidence type="ECO:0000256" key="12">
    <source>
        <dbReference type="ARBA" id="ARBA00023172"/>
    </source>
</evidence>
<dbReference type="GO" id="GO:0006281">
    <property type="term" value="P:DNA repair"/>
    <property type="evidence" value="ECO:0007669"/>
    <property type="project" value="UniProtKB-KW"/>
</dbReference>
<dbReference type="GO" id="GO:0043590">
    <property type="term" value="C:bacterial nucleoid"/>
    <property type="evidence" value="ECO:0007669"/>
    <property type="project" value="TreeGrafter"/>
</dbReference>
<keyword evidence="13" id="KW-0234">DNA repair</keyword>
<comment type="cofactor">
    <cofactor evidence="1">
        <name>Mg(2+)</name>
        <dbReference type="ChEBI" id="CHEBI:18420"/>
    </cofactor>
</comment>
<comment type="cofactor">
    <cofactor evidence="2">
        <name>Zn(2+)</name>
        <dbReference type="ChEBI" id="CHEBI:29105"/>
    </cofactor>
</comment>
<feature type="compositionally biased region" description="Low complexity" evidence="17">
    <location>
        <begin position="659"/>
        <end position="668"/>
    </location>
</feature>
<dbReference type="SMART" id="SM00341">
    <property type="entry name" value="HRDC"/>
    <property type="match status" value="1"/>
</dbReference>
<dbReference type="InterPro" id="IPR018982">
    <property type="entry name" value="RQC_domain"/>
</dbReference>
<evidence type="ECO:0000256" key="5">
    <source>
        <dbReference type="ARBA" id="ARBA00022741"/>
    </source>
</evidence>
<dbReference type="GO" id="GO:0043138">
    <property type="term" value="F:3'-5' DNA helicase activity"/>
    <property type="evidence" value="ECO:0007669"/>
    <property type="project" value="UniProtKB-EC"/>
</dbReference>
<comment type="catalytic activity">
    <reaction evidence="15">
        <text>Couples ATP hydrolysis with the unwinding of duplex DNA by translocating in the 3'-5' direction.</text>
        <dbReference type="EC" id="5.6.2.4"/>
    </reaction>
</comment>
<dbReference type="Gene3D" id="1.10.150.80">
    <property type="entry name" value="HRDC domain"/>
    <property type="match status" value="1"/>
</dbReference>
<dbReference type="GO" id="GO:0006260">
    <property type="term" value="P:DNA replication"/>
    <property type="evidence" value="ECO:0007669"/>
    <property type="project" value="InterPro"/>
</dbReference>
<feature type="domain" description="HRDC" evidence="18">
    <location>
        <begin position="534"/>
        <end position="614"/>
    </location>
</feature>
<evidence type="ECO:0000259" key="20">
    <source>
        <dbReference type="PROSITE" id="PS51194"/>
    </source>
</evidence>
<evidence type="ECO:0000256" key="17">
    <source>
        <dbReference type="SAM" id="MobiDB-lite"/>
    </source>
</evidence>
<keyword evidence="9" id="KW-0862">Zinc</keyword>
<gene>
    <name evidence="21" type="ORF">SAMN05421684_4466</name>
</gene>
<dbReference type="SMART" id="SM00490">
    <property type="entry name" value="HELICc"/>
    <property type="match status" value="1"/>
</dbReference>
<feature type="region of interest" description="Disordered" evidence="17">
    <location>
        <begin position="659"/>
        <end position="703"/>
    </location>
</feature>
<keyword evidence="7" id="KW-0378">Hydrolase</keyword>
<dbReference type="SUPFAM" id="SSF52540">
    <property type="entry name" value="P-loop containing nucleoside triphosphate hydrolases"/>
    <property type="match status" value="2"/>
</dbReference>
<dbReference type="PANTHER" id="PTHR13710:SF105">
    <property type="entry name" value="ATP-DEPENDENT DNA HELICASE Q1"/>
    <property type="match status" value="1"/>
</dbReference>
<keyword evidence="11" id="KW-0238">DNA-binding</keyword>
<feature type="domain" description="Helicase ATP-binding" evidence="19">
    <location>
        <begin position="27"/>
        <end position="195"/>
    </location>
</feature>
<comment type="similarity">
    <text evidence="3">Belongs to the helicase family. RecQ subfamily.</text>
</comment>
<dbReference type="InterPro" id="IPR004589">
    <property type="entry name" value="DNA_helicase_ATP-dep_RecQ"/>
</dbReference>
<evidence type="ECO:0000256" key="6">
    <source>
        <dbReference type="ARBA" id="ARBA00022763"/>
    </source>
</evidence>
<dbReference type="PROSITE" id="PS51192">
    <property type="entry name" value="HELICASE_ATP_BIND_1"/>
    <property type="match status" value="1"/>
</dbReference>
<keyword evidence="6" id="KW-0227">DNA damage</keyword>
<evidence type="ECO:0000256" key="8">
    <source>
        <dbReference type="ARBA" id="ARBA00022806"/>
    </source>
</evidence>
<dbReference type="InterPro" id="IPR010997">
    <property type="entry name" value="HRDC-like_sf"/>
</dbReference>
<dbReference type="PROSITE" id="PS50967">
    <property type="entry name" value="HRDC"/>
    <property type="match status" value="1"/>
</dbReference>
<dbReference type="GO" id="GO:0009432">
    <property type="term" value="P:SOS response"/>
    <property type="evidence" value="ECO:0007669"/>
    <property type="project" value="UniProtKB-UniRule"/>
</dbReference>
<dbReference type="CDD" id="cd18794">
    <property type="entry name" value="SF2_C_RecQ"/>
    <property type="match status" value="1"/>
</dbReference>
<dbReference type="GO" id="GO:0009378">
    <property type="term" value="F:four-way junction helicase activity"/>
    <property type="evidence" value="ECO:0007669"/>
    <property type="project" value="TreeGrafter"/>
</dbReference>
<dbReference type="PROSITE" id="PS51194">
    <property type="entry name" value="HELICASE_CTER"/>
    <property type="match status" value="1"/>
</dbReference>